<dbReference type="GO" id="GO:0042597">
    <property type="term" value="C:periplasmic space"/>
    <property type="evidence" value="ECO:0007669"/>
    <property type="project" value="UniProtKB-SubCell"/>
</dbReference>
<feature type="chain" id="PRO_5043824119" description="Probable periplasmic serine endoprotease DegP-like" evidence="13">
    <location>
        <begin position="24"/>
        <end position="359"/>
    </location>
</feature>
<dbReference type="InterPro" id="IPR001478">
    <property type="entry name" value="PDZ"/>
</dbReference>
<evidence type="ECO:0000313" key="15">
    <source>
        <dbReference type="EMBL" id="MDP1521276.1"/>
    </source>
</evidence>
<dbReference type="PROSITE" id="PS50106">
    <property type="entry name" value="PDZ"/>
    <property type="match status" value="1"/>
</dbReference>
<dbReference type="SUPFAM" id="SSF50494">
    <property type="entry name" value="Trypsin-like serine proteases"/>
    <property type="match status" value="1"/>
</dbReference>
<dbReference type="PANTHER" id="PTHR22939">
    <property type="entry name" value="SERINE PROTEASE FAMILY S1C HTRA-RELATED"/>
    <property type="match status" value="1"/>
</dbReference>
<evidence type="ECO:0000313" key="16">
    <source>
        <dbReference type="Proteomes" id="UP001178354"/>
    </source>
</evidence>
<keyword evidence="16" id="KW-1185">Reference proteome</keyword>
<keyword evidence="11" id="KW-0346">Stress response</keyword>
<name>A0AAW8B7N4_9GAMM</name>
<comment type="function">
    <text evidence="2">Might be efficient in the degradation of transiently denatured and unfolded proteins which accumulate in the periplasm following stress conditions.</text>
</comment>
<keyword evidence="8" id="KW-0574">Periplasm</keyword>
<reference evidence="15" key="2">
    <citation type="submission" date="2023-08" db="EMBL/GenBank/DDBJ databases">
        <authorList>
            <person name="Luo J."/>
        </authorList>
    </citation>
    <scope>NUCLEOTIDE SEQUENCE</scope>
    <source>
        <strain evidence="15">DSM 25064</strain>
    </source>
</reference>
<feature type="domain" description="PDZ" evidence="14">
    <location>
        <begin position="246"/>
        <end position="337"/>
    </location>
</feature>
<dbReference type="RefSeq" id="WP_305170940.1">
    <property type="nucleotide sequence ID" value="NZ_JAUUUU010000006.1"/>
</dbReference>
<dbReference type="Proteomes" id="UP001178354">
    <property type="component" value="Unassembled WGS sequence"/>
</dbReference>
<evidence type="ECO:0000259" key="14">
    <source>
        <dbReference type="PROSITE" id="PS50106"/>
    </source>
</evidence>
<dbReference type="InterPro" id="IPR036034">
    <property type="entry name" value="PDZ_sf"/>
</dbReference>
<dbReference type="Gene3D" id="2.30.42.10">
    <property type="match status" value="1"/>
</dbReference>
<sequence length="359" mass="37722">MFHSLFVRLVYVLAVCFSAGALGHGWPDFNQLITESSPAVVRIDTYSGQMAMGVSTSSGTYQDFFEHGPNRDGNVPGTGSGFLISEDGYVLTNQHVVQDVAYITVKLIDHRVYEAKVVGVDARSDLALLKIDETDLPVLEFADPETIKVGQWVIAIGAPFGLDYTASAGIISAIGRSIPTAGGDSYVPFIQSDVAINPGSSGGPLLNLEGRVVGVNSQIFSRPGGGSIGLSFAIPSKVATSVIHQLRTTGRVARGWLGVYVQSVDASLMKSSGRNQNLGAFIAQVQPGSPAADAGVMAGDIVLKLNGEAIFQPGDLPQVTGMLSPGDKVVVDILRDAKPMSLVVNIGELPEPTPLNEVE</sequence>
<evidence type="ECO:0000256" key="4">
    <source>
        <dbReference type="ARBA" id="ARBA00010541"/>
    </source>
</evidence>
<comment type="similarity">
    <text evidence="4">Belongs to the peptidase S1C family.</text>
</comment>
<dbReference type="InterPro" id="IPR009003">
    <property type="entry name" value="Peptidase_S1_PA"/>
</dbReference>
<comment type="subcellular location">
    <subcellularLocation>
        <location evidence="3">Periplasm</location>
    </subcellularLocation>
</comment>
<dbReference type="CDD" id="cd10839">
    <property type="entry name" value="cpPDZ1_DegP-like"/>
    <property type="match status" value="1"/>
</dbReference>
<evidence type="ECO:0000256" key="8">
    <source>
        <dbReference type="ARBA" id="ARBA00022764"/>
    </source>
</evidence>
<reference evidence="15" key="1">
    <citation type="journal article" date="2010" name="Int. J. Syst. Evol. Microbiol.">
        <title>Porticoccus litoralis gen. nov., sp. nov., a gammaproteobacterium isolated from the Yellow Sea.</title>
        <authorList>
            <person name="Oh H.M."/>
            <person name="Kim H."/>
            <person name="Kim K.M."/>
            <person name="Min G.S."/>
            <person name="Cho J.C."/>
        </authorList>
    </citation>
    <scope>NUCLEOTIDE SEQUENCE</scope>
    <source>
        <strain evidence="15">DSM 25064</strain>
    </source>
</reference>
<evidence type="ECO:0000256" key="6">
    <source>
        <dbReference type="ARBA" id="ARBA00013958"/>
    </source>
</evidence>
<proteinExistence type="inferred from homology"/>
<evidence type="ECO:0000256" key="5">
    <source>
        <dbReference type="ARBA" id="ARBA00013035"/>
    </source>
</evidence>
<comment type="caution">
    <text evidence="15">The sequence shown here is derived from an EMBL/GenBank/DDBJ whole genome shotgun (WGS) entry which is preliminary data.</text>
</comment>
<feature type="signal peptide" evidence="13">
    <location>
        <begin position="1"/>
        <end position="23"/>
    </location>
</feature>
<dbReference type="PRINTS" id="PR00834">
    <property type="entry name" value="PROTEASES2C"/>
</dbReference>
<dbReference type="SMART" id="SM00228">
    <property type="entry name" value="PDZ"/>
    <property type="match status" value="1"/>
</dbReference>
<dbReference type="EMBL" id="JAUUUU010000006">
    <property type="protein sequence ID" value="MDP1521276.1"/>
    <property type="molecule type" value="Genomic_DNA"/>
</dbReference>
<dbReference type="PANTHER" id="PTHR22939:SF130">
    <property type="entry name" value="PERIPLASMIC SERINE ENDOPROTEASE DEGP-LIKE-RELATED"/>
    <property type="match status" value="1"/>
</dbReference>
<dbReference type="EC" id="3.4.21.107" evidence="5"/>
<dbReference type="Pfam" id="PF13180">
    <property type="entry name" value="PDZ_2"/>
    <property type="match status" value="1"/>
</dbReference>
<evidence type="ECO:0000256" key="7">
    <source>
        <dbReference type="ARBA" id="ARBA00022670"/>
    </source>
</evidence>
<evidence type="ECO:0000256" key="11">
    <source>
        <dbReference type="ARBA" id="ARBA00023016"/>
    </source>
</evidence>
<accession>A0AAW8B7N4</accession>
<keyword evidence="13" id="KW-0732">Signal</keyword>
<protein>
    <recommendedName>
        <fullName evidence="6">Probable periplasmic serine endoprotease DegP-like</fullName>
        <ecNumber evidence="5">3.4.21.107</ecNumber>
    </recommendedName>
    <alternativeName>
        <fullName evidence="12">Protease Do</fullName>
    </alternativeName>
</protein>
<keyword evidence="10" id="KW-0720">Serine protease</keyword>
<evidence type="ECO:0000256" key="2">
    <source>
        <dbReference type="ARBA" id="ARBA00002610"/>
    </source>
</evidence>
<dbReference type="Gene3D" id="2.40.10.120">
    <property type="match status" value="1"/>
</dbReference>
<dbReference type="SUPFAM" id="SSF50156">
    <property type="entry name" value="PDZ domain-like"/>
    <property type="match status" value="1"/>
</dbReference>
<dbReference type="GO" id="GO:0006508">
    <property type="term" value="P:proteolysis"/>
    <property type="evidence" value="ECO:0007669"/>
    <property type="project" value="UniProtKB-KW"/>
</dbReference>
<evidence type="ECO:0000256" key="1">
    <source>
        <dbReference type="ARBA" id="ARBA00001772"/>
    </source>
</evidence>
<evidence type="ECO:0000256" key="9">
    <source>
        <dbReference type="ARBA" id="ARBA00022801"/>
    </source>
</evidence>
<evidence type="ECO:0000256" key="12">
    <source>
        <dbReference type="ARBA" id="ARBA00032850"/>
    </source>
</evidence>
<evidence type="ECO:0000256" key="10">
    <source>
        <dbReference type="ARBA" id="ARBA00022825"/>
    </source>
</evidence>
<dbReference type="GO" id="GO:0004252">
    <property type="term" value="F:serine-type endopeptidase activity"/>
    <property type="evidence" value="ECO:0007669"/>
    <property type="project" value="InterPro"/>
</dbReference>
<gene>
    <name evidence="15" type="ORF">Q8A57_09870</name>
</gene>
<dbReference type="Pfam" id="PF13365">
    <property type="entry name" value="Trypsin_2"/>
    <property type="match status" value="1"/>
</dbReference>
<dbReference type="InterPro" id="IPR001940">
    <property type="entry name" value="Peptidase_S1C"/>
</dbReference>
<organism evidence="15 16">
    <name type="scientific">Porticoccus litoralis</name>
    <dbReference type="NCBI Taxonomy" id="434086"/>
    <lineage>
        <taxon>Bacteria</taxon>
        <taxon>Pseudomonadati</taxon>
        <taxon>Pseudomonadota</taxon>
        <taxon>Gammaproteobacteria</taxon>
        <taxon>Cellvibrionales</taxon>
        <taxon>Porticoccaceae</taxon>
        <taxon>Porticoccus</taxon>
    </lineage>
</organism>
<dbReference type="AlphaFoldDB" id="A0AAW8B7N4"/>
<evidence type="ECO:0000256" key="13">
    <source>
        <dbReference type="SAM" id="SignalP"/>
    </source>
</evidence>
<comment type="catalytic activity">
    <reaction evidence="1">
        <text>Acts on substrates that are at least partially unfolded. The cleavage site P1 residue is normally between a pair of hydrophobic residues, such as Val-|-Val.</text>
        <dbReference type="EC" id="3.4.21.107"/>
    </reaction>
</comment>
<keyword evidence="7" id="KW-0645">Protease</keyword>
<evidence type="ECO:0000256" key="3">
    <source>
        <dbReference type="ARBA" id="ARBA00004418"/>
    </source>
</evidence>
<keyword evidence="9" id="KW-0378">Hydrolase</keyword>